<keyword evidence="2" id="KW-1133">Transmembrane helix</keyword>
<comment type="caution">
    <text evidence="3">The sequence shown here is derived from an EMBL/GenBank/DDBJ whole genome shotgun (WGS) entry which is preliminary data.</text>
</comment>
<keyword evidence="4" id="KW-1185">Reference proteome</keyword>
<keyword evidence="2" id="KW-0812">Transmembrane</keyword>
<protein>
    <submittedName>
        <fullName evidence="3">Uncharacterized protein</fullName>
    </submittedName>
</protein>
<keyword evidence="2" id="KW-0472">Membrane</keyword>
<evidence type="ECO:0000313" key="3">
    <source>
        <dbReference type="EMBL" id="KAJ9151629.1"/>
    </source>
</evidence>
<dbReference type="Proteomes" id="UP001174691">
    <property type="component" value="Unassembled WGS sequence"/>
</dbReference>
<name>A0AA38S6L6_9PEZI</name>
<feature type="transmembrane region" description="Helical" evidence="2">
    <location>
        <begin position="20"/>
        <end position="40"/>
    </location>
</feature>
<feature type="coiled-coil region" evidence="1">
    <location>
        <begin position="102"/>
        <end position="131"/>
    </location>
</feature>
<evidence type="ECO:0000256" key="1">
    <source>
        <dbReference type="SAM" id="Coils"/>
    </source>
</evidence>
<sequence length="178" mass="20369">MPPPLSPLKQPDECTLPCVIAISALFTLVILLTATCLIFTRRLFSPESRPGRFAPEPETPPAQRRSRWQRTYRAFSGRERLVYSPLAISPDSVGSLAARGLVAEEEQVLRRERLEEEEEDERVARELYEAVQSTSEEEGEGESDSSVLWMVRSVDRRPSRWQREYVPLLERVELPASQ</sequence>
<dbReference type="EMBL" id="JANBVN010000061">
    <property type="protein sequence ID" value="KAJ9151629.1"/>
    <property type="molecule type" value="Genomic_DNA"/>
</dbReference>
<evidence type="ECO:0000256" key="2">
    <source>
        <dbReference type="SAM" id="Phobius"/>
    </source>
</evidence>
<evidence type="ECO:0000313" key="4">
    <source>
        <dbReference type="Proteomes" id="UP001174691"/>
    </source>
</evidence>
<keyword evidence="1" id="KW-0175">Coiled coil</keyword>
<accession>A0AA38S6L6</accession>
<gene>
    <name evidence="3" type="ORF">NKR19_g4780</name>
</gene>
<organism evidence="3 4">
    <name type="scientific">Coniochaeta hoffmannii</name>
    <dbReference type="NCBI Taxonomy" id="91930"/>
    <lineage>
        <taxon>Eukaryota</taxon>
        <taxon>Fungi</taxon>
        <taxon>Dikarya</taxon>
        <taxon>Ascomycota</taxon>
        <taxon>Pezizomycotina</taxon>
        <taxon>Sordariomycetes</taxon>
        <taxon>Sordariomycetidae</taxon>
        <taxon>Coniochaetales</taxon>
        <taxon>Coniochaetaceae</taxon>
        <taxon>Coniochaeta</taxon>
    </lineage>
</organism>
<proteinExistence type="predicted"/>
<dbReference type="AlphaFoldDB" id="A0AA38S6L6"/>
<reference evidence="3" key="1">
    <citation type="submission" date="2022-07" db="EMBL/GenBank/DDBJ databases">
        <title>Fungi with potential for degradation of polypropylene.</title>
        <authorList>
            <person name="Gostincar C."/>
        </authorList>
    </citation>
    <scope>NUCLEOTIDE SEQUENCE</scope>
    <source>
        <strain evidence="3">EXF-13287</strain>
    </source>
</reference>